<proteinExistence type="predicted"/>
<dbReference type="EMBL" id="KQ086006">
    <property type="protein sequence ID" value="KLO11192.1"/>
    <property type="molecule type" value="Genomic_DNA"/>
</dbReference>
<keyword evidence="3" id="KW-1185">Reference proteome</keyword>
<accession>A0A0H2RHU4</accession>
<feature type="compositionally biased region" description="Polar residues" evidence="1">
    <location>
        <begin position="78"/>
        <end position="88"/>
    </location>
</feature>
<protein>
    <submittedName>
        <fullName evidence="2">Uncharacterized protein</fullName>
    </submittedName>
</protein>
<evidence type="ECO:0000313" key="2">
    <source>
        <dbReference type="EMBL" id="KLO11192.1"/>
    </source>
</evidence>
<dbReference type="Proteomes" id="UP000053477">
    <property type="component" value="Unassembled WGS sequence"/>
</dbReference>
<organism evidence="2 3">
    <name type="scientific">Schizopora paradoxa</name>
    <dbReference type="NCBI Taxonomy" id="27342"/>
    <lineage>
        <taxon>Eukaryota</taxon>
        <taxon>Fungi</taxon>
        <taxon>Dikarya</taxon>
        <taxon>Basidiomycota</taxon>
        <taxon>Agaricomycotina</taxon>
        <taxon>Agaricomycetes</taxon>
        <taxon>Hymenochaetales</taxon>
        <taxon>Schizoporaceae</taxon>
        <taxon>Schizopora</taxon>
    </lineage>
</organism>
<gene>
    <name evidence="2" type="ORF">SCHPADRAFT_482291</name>
</gene>
<feature type="region of interest" description="Disordered" evidence="1">
    <location>
        <begin position="71"/>
        <end position="130"/>
    </location>
</feature>
<dbReference type="InParanoid" id="A0A0H2RHU4"/>
<feature type="compositionally biased region" description="Polar residues" evidence="1">
    <location>
        <begin position="119"/>
        <end position="130"/>
    </location>
</feature>
<dbReference type="AlphaFoldDB" id="A0A0H2RHU4"/>
<sequence>MLHHIERFVAFQTNRKNDSPLFGRRSFRSAFRPSPHILQLVDPADHLRPALSSMTFTIKLLFQQSSTPSHTVAPHEQSLCTSSASNISKVEPSAKTSARWYPPMPQPSRARPTALVSDSRAQLNSTGIRV</sequence>
<evidence type="ECO:0000256" key="1">
    <source>
        <dbReference type="SAM" id="MobiDB-lite"/>
    </source>
</evidence>
<name>A0A0H2RHU4_9AGAM</name>
<evidence type="ECO:0000313" key="3">
    <source>
        <dbReference type="Proteomes" id="UP000053477"/>
    </source>
</evidence>
<reference evidence="2 3" key="1">
    <citation type="submission" date="2015-04" db="EMBL/GenBank/DDBJ databases">
        <title>Complete genome sequence of Schizopora paradoxa KUC8140, a cosmopolitan wood degrader in East Asia.</title>
        <authorList>
            <consortium name="DOE Joint Genome Institute"/>
            <person name="Min B."/>
            <person name="Park H."/>
            <person name="Jang Y."/>
            <person name="Kim J.-J."/>
            <person name="Kim K.H."/>
            <person name="Pangilinan J."/>
            <person name="Lipzen A."/>
            <person name="Riley R."/>
            <person name="Grigoriev I.V."/>
            <person name="Spatafora J.W."/>
            <person name="Choi I.-G."/>
        </authorList>
    </citation>
    <scope>NUCLEOTIDE SEQUENCE [LARGE SCALE GENOMIC DNA]</scope>
    <source>
        <strain evidence="2 3">KUC8140</strain>
    </source>
</reference>